<keyword evidence="6 10" id="KW-0472">Membrane</keyword>
<evidence type="ECO:0000256" key="5">
    <source>
        <dbReference type="ARBA" id="ARBA00023040"/>
    </source>
</evidence>
<accession>A0A8S3QG08</accession>
<keyword evidence="8" id="KW-0807">Transducer</keyword>
<evidence type="ECO:0000256" key="3">
    <source>
        <dbReference type="ARBA" id="ARBA00022692"/>
    </source>
</evidence>
<evidence type="ECO:0000256" key="10">
    <source>
        <dbReference type="SAM" id="Phobius"/>
    </source>
</evidence>
<dbReference type="AlphaFoldDB" id="A0A8S3QG08"/>
<dbReference type="GO" id="GO:0004993">
    <property type="term" value="F:G protein-coupled serotonin receptor activity"/>
    <property type="evidence" value="ECO:0007669"/>
    <property type="project" value="TreeGrafter"/>
</dbReference>
<keyword evidence="2" id="KW-1003">Cell membrane</keyword>
<feature type="transmembrane region" description="Helical" evidence="10">
    <location>
        <begin position="60"/>
        <end position="79"/>
    </location>
</feature>
<feature type="transmembrane region" description="Helical" evidence="10">
    <location>
        <begin position="285"/>
        <end position="306"/>
    </location>
</feature>
<feature type="region of interest" description="Disordered" evidence="9">
    <location>
        <begin position="256"/>
        <end position="276"/>
    </location>
</feature>
<dbReference type="PROSITE" id="PS50262">
    <property type="entry name" value="G_PROTEIN_RECEP_F1_2"/>
    <property type="match status" value="1"/>
</dbReference>
<dbReference type="GO" id="GO:0005886">
    <property type="term" value="C:plasma membrane"/>
    <property type="evidence" value="ECO:0007669"/>
    <property type="project" value="UniProtKB-SubCell"/>
</dbReference>
<feature type="transmembrane region" description="Helical" evidence="10">
    <location>
        <begin position="20"/>
        <end position="48"/>
    </location>
</feature>
<keyword evidence="3 10" id="KW-0812">Transmembrane</keyword>
<protein>
    <submittedName>
        <fullName evidence="12">HRH3</fullName>
    </submittedName>
</protein>
<evidence type="ECO:0000256" key="1">
    <source>
        <dbReference type="ARBA" id="ARBA00004651"/>
    </source>
</evidence>
<feature type="transmembrane region" description="Helical" evidence="10">
    <location>
        <begin position="99"/>
        <end position="119"/>
    </location>
</feature>
<feature type="transmembrane region" description="Helical" evidence="10">
    <location>
        <begin position="321"/>
        <end position="339"/>
    </location>
</feature>
<dbReference type="InterPro" id="IPR017452">
    <property type="entry name" value="GPCR_Rhodpsn_7TM"/>
</dbReference>
<dbReference type="Pfam" id="PF00001">
    <property type="entry name" value="7tm_1"/>
    <property type="match status" value="1"/>
</dbReference>
<evidence type="ECO:0000256" key="9">
    <source>
        <dbReference type="SAM" id="MobiDB-lite"/>
    </source>
</evidence>
<comment type="caution">
    <text evidence="12">The sequence shown here is derived from an EMBL/GenBank/DDBJ whole genome shotgun (WGS) entry which is preliminary data.</text>
</comment>
<dbReference type="PRINTS" id="PR00237">
    <property type="entry name" value="GPCRRHODOPSN"/>
</dbReference>
<name>A0A8S3QG08_MYTED</name>
<dbReference type="EMBL" id="CAJPWZ010000469">
    <property type="protein sequence ID" value="CAG2194045.1"/>
    <property type="molecule type" value="Genomic_DNA"/>
</dbReference>
<dbReference type="Gene3D" id="1.20.1070.10">
    <property type="entry name" value="Rhodopsin 7-helix transmembrane proteins"/>
    <property type="match status" value="1"/>
</dbReference>
<evidence type="ECO:0000256" key="4">
    <source>
        <dbReference type="ARBA" id="ARBA00022989"/>
    </source>
</evidence>
<dbReference type="SMART" id="SM01381">
    <property type="entry name" value="7TM_GPCR_Srsx"/>
    <property type="match status" value="1"/>
</dbReference>
<proteinExistence type="predicted"/>
<keyword evidence="4 10" id="KW-1133">Transmembrane helix</keyword>
<dbReference type="PANTHER" id="PTHR24247">
    <property type="entry name" value="5-HYDROXYTRYPTAMINE RECEPTOR"/>
    <property type="match status" value="1"/>
</dbReference>
<dbReference type="OrthoDB" id="10071887at2759"/>
<evidence type="ECO:0000256" key="8">
    <source>
        <dbReference type="ARBA" id="ARBA00023224"/>
    </source>
</evidence>
<evidence type="ECO:0000256" key="6">
    <source>
        <dbReference type="ARBA" id="ARBA00023136"/>
    </source>
</evidence>
<dbReference type="PANTHER" id="PTHR24247:SF195">
    <property type="entry name" value="G-PROTEIN COUPLED RECEPTORS FAMILY 1 PROFILE DOMAIN-CONTAINING PROTEIN"/>
    <property type="match status" value="1"/>
</dbReference>
<gene>
    <name evidence="12" type="ORF">MEDL_9116</name>
</gene>
<evidence type="ECO:0000313" key="13">
    <source>
        <dbReference type="Proteomes" id="UP000683360"/>
    </source>
</evidence>
<evidence type="ECO:0000313" key="12">
    <source>
        <dbReference type="EMBL" id="CAG2194045.1"/>
    </source>
</evidence>
<keyword evidence="7" id="KW-0675">Receptor</keyword>
<keyword evidence="13" id="KW-1185">Reference proteome</keyword>
<dbReference type="GO" id="GO:0007187">
    <property type="term" value="P:G protein-coupled receptor signaling pathway, coupled to cyclic nucleotide second messenger"/>
    <property type="evidence" value="ECO:0007669"/>
    <property type="project" value="TreeGrafter"/>
</dbReference>
<dbReference type="GO" id="GO:0030425">
    <property type="term" value="C:dendrite"/>
    <property type="evidence" value="ECO:0007669"/>
    <property type="project" value="TreeGrafter"/>
</dbReference>
<reference evidence="12" key="1">
    <citation type="submission" date="2021-03" db="EMBL/GenBank/DDBJ databases">
        <authorList>
            <person name="Bekaert M."/>
        </authorList>
    </citation>
    <scope>NUCLEOTIDE SEQUENCE</scope>
</reference>
<organism evidence="12 13">
    <name type="scientific">Mytilus edulis</name>
    <name type="common">Blue mussel</name>
    <dbReference type="NCBI Taxonomy" id="6550"/>
    <lineage>
        <taxon>Eukaryota</taxon>
        <taxon>Metazoa</taxon>
        <taxon>Spiralia</taxon>
        <taxon>Lophotrochozoa</taxon>
        <taxon>Mollusca</taxon>
        <taxon>Bivalvia</taxon>
        <taxon>Autobranchia</taxon>
        <taxon>Pteriomorphia</taxon>
        <taxon>Mytilida</taxon>
        <taxon>Mytiloidea</taxon>
        <taxon>Mytilidae</taxon>
        <taxon>Mytilinae</taxon>
        <taxon>Mytilus</taxon>
    </lineage>
</organism>
<keyword evidence="5" id="KW-0297">G-protein coupled receptor</keyword>
<dbReference type="GO" id="GO:0016907">
    <property type="term" value="F:G protein-coupled acetylcholine receptor activity"/>
    <property type="evidence" value="ECO:0007669"/>
    <property type="project" value="TreeGrafter"/>
</dbReference>
<dbReference type="SUPFAM" id="SSF81321">
    <property type="entry name" value="Family A G protein-coupled receptor-like"/>
    <property type="match status" value="1"/>
</dbReference>
<comment type="subcellular location">
    <subcellularLocation>
        <location evidence="1">Cell membrane</location>
        <topology evidence="1">Multi-pass membrane protein</topology>
    </subcellularLocation>
</comment>
<dbReference type="GO" id="GO:0007197">
    <property type="term" value="P:adenylate cyclase-inhibiting G protein-coupled acetylcholine receptor signaling pathway"/>
    <property type="evidence" value="ECO:0007669"/>
    <property type="project" value="TreeGrafter"/>
</dbReference>
<dbReference type="GO" id="GO:0045202">
    <property type="term" value="C:synapse"/>
    <property type="evidence" value="ECO:0007669"/>
    <property type="project" value="TreeGrafter"/>
</dbReference>
<feature type="transmembrane region" description="Helical" evidence="10">
    <location>
        <begin position="185"/>
        <end position="211"/>
    </location>
</feature>
<dbReference type="Proteomes" id="UP000683360">
    <property type="component" value="Unassembled WGS sequence"/>
</dbReference>
<dbReference type="InterPro" id="IPR000276">
    <property type="entry name" value="GPCR_Rhodpsn"/>
</dbReference>
<sequence length="366" mass="42483">MNNSTVGTDDDDNLPTFPVYVYIVFGTVGGLITVFTVLGNLLTVLSYIRDNKLHSVYNTYILNLAIADFILGFVVLPIYMVYEIGPSSFFLDYYLCKAFYVIDFTVCVEGVFMMIIISYDRLMLLRCGMSYNQIETKRKCSIVIGLSWVLAFLVYGPSIIFWDIWQDKDDINVPGMCDVQFAHHSVFTTTTAFLEFFIPLILLSVVDISIITELRKRTKFRITSIFRKSFRRSSKSKSESTKSKSSLISINESKVDSVKSKDSKRKDKKCQTDYRKRREKKAMKSLGLLMAVFFVTWAPYTIYTIIKSVRKGDIELLSYEALTWFLWLKSAVNPLLYAFNSKRYRRNFKFFLCCFKSLPIFRKNEL</sequence>
<feature type="domain" description="G-protein coupled receptors family 1 profile" evidence="11">
    <location>
        <begin position="39"/>
        <end position="337"/>
    </location>
</feature>
<evidence type="ECO:0000256" key="7">
    <source>
        <dbReference type="ARBA" id="ARBA00023170"/>
    </source>
</evidence>
<evidence type="ECO:0000256" key="2">
    <source>
        <dbReference type="ARBA" id="ARBA00022475"/>
    </source>
</evidence>
<evidence type="ECO:0000259" key="11">
    <source>
        <dbReference type="PROSITE" id="PS50262"/>
    </source>
</evidence>
<feature type="transmembrane region" description="Helical" evidence="10">
    <location>
        <begin position="140"/>
        <end position="165"/>
    </location>
</feature>